<organism evidence="2">
    <name type="scientific">Manihot esculenta</name>
    <name type="common">Cassava</name>
    <name type="synonym">Jatropha manihot</name>
    <dbReference type="NCBI Taxonomy" id="3983"/>
    <lineage>
        <taxon>Eukaryota</taxon>
        <taxon>Viridiplantae</taxon>
        <taxon>Streptophyta</taxon>
        <taxon>Embryophyta</taxon>
        <taxon>Tracheophyta</taxon>
        <taxon>Spermatophyta</taxon>
        <taxon>Magnoliopsida</taxon>
        <taxon>eudicotyledons</taxon>
        <taxon>Gunneridae</taxon>
        <taxon>Pentapetalae</taxon>
        <taxon>rosids</taxon>
        <taxon>fabids</taxon>
        <taxon>Malpighiales</taxon>
        <taxon>Euphorbiaceae</taxon>
        <taxon>Crotonoideae</taxon>
        <taxon>Manihoteae</taxon>
        <taxon>Manihot</taxon>
    </lineage>
</organism>
<dbReference type="EMBL" id="CM004400">
    <property type="protein sequence ID" value="OAY31511.1"/>
    <property type="molecule type" value="Genomic_DNA"/>
</dbReference>
<name>A0A2C9UKX3_MANES</name>
<proteinExistence type="predicted"/>
<keyword evidence="1" id="KW-0472">Membrane</keyword>
<keyword evidence="1" id="KW-1133">Transmembrane helix</keyword>
<protein>
    <submittedName>
        <fullName evidence="2">Uncharacterized protein</fullName>
    </submittedName>
</protein>
<accession>A0A2C9UKX3</accession>
<evidence type="ECO:0000256" key="1">
    <source>
        <dbReference type="SAM" id="Phobius"/>
    </source>
</evidence>
<gene>
    <name evidence="2" type="ORF">MANES_14G118000</name>
</gene>
<dbReference type="AlphaFoldDB" id="A0A2C9UKX3"/>
<sequence length="92" mass="10347">MNVRHVTSQLVPRVGEHTIWHSCPCTNHSAGSQRLHTPQLGFETLNFQARILAWKLKAVFYFEVLLFDVGLVVVPHFSTIKSAVSNSAQMSQ</sequence>
<evidence type="ECO:0000313" key="2">
    <source>
        <dbReference type="EMBL" id="OAY31511.1"/>
    </source>
</evidence>
<reference evidence="2" key="1">
    <citation type="submission" date="2016-02" db="EMBL/GenBank/DDBJ databases">
        <title>WGS assembly of Manihot esculenta.</title>
        <authorList>
            <person name="Bredeson J.V."/>
            <person name="Prochnik S.E."/>
            <person name="Lyons J.B."/>
            <person name="Schmutz J."/>
            <person name="Grimwood J."/>
            <person name="Vrebalov J."/>
            <person name="Bart R.S."/>
            <person name="Amuge T."/>
            <person name="Ferguson M.E."/>
            <person name="Green R."/>
            <person name="Putnam N."/>
            <person name="Stites J."/>
            <person name="Rounsley S."/>
            <person name="Rokhsar D.S."/>
        </authorList>
    </citation>
    <scope>NUCLEOTIDE SEQUENCE [LARGE SCALE GENOMIC DNA]</scope>
    <source>
        <tissue evidence="2">Leaf</tissue>
    </source>
</reference>
<keyword evidence="1" id="KW-0812">Transmembrane</keyword>
<feature type="transmembrane region" description="Helical" evidence="1">
    <location>
        <begin position="58"/>
        <end position="77"/>
    </location>
</feature>